<dbReference type="EMBL" id="LR796388">
    <property type="protein sequence ID" value="CAB4141243.1"/>
    <property type="molecule type" value="Genomic_DNA"/>
</dbReference>
<organism evidence="1">
    <name type="scientific">uncultured Caudovirales phage</name>
    <dbReference type="NCBI Taxonomy" id="2100421"/>
    <lineage>
        <taxon>Viruses</taxon>
        <taxon>Duplodnaviria</taxon>
        <taxon>Heunggongvirae</taxon>
        <taxon>Uroviricota</taxon>
        <taxon>Caudoviricetes</taxon>
        <taxon>Peduoviridae</taxon>
        <taxon>Maltschvirus</taxon>
        <taxon>Maltschvirus maltsch</taxon>
    </lineage>
</organism>
<reference evidence="1" key="1">
    <citation type="submission" date="2020-04" db="EMBL/GenBank/DDBJ databases">
        <authorList>
            <person name="Chiriac C."/>
            <person name="Salcher M."/>
            <person name="Ghai R."/>
            <person name="Kavagutti S V."/>
        </authorList>
    </citation>
    <scope>NUCLEOTIDE SEQUENCE</scope>
</reference>
<accession>A0A6J5M773</accession>
<proteinExistence type="predicted"/>
<sequence>MKKKPHNCICHECDIEFTIKITGKIGQKLVPEICPFCGDSLDVREERPLLKDFDDYDSFDEDEYYDEPDEIEDD</sequence>
<evidence type="ECO:0000313" key="1">
    <source>
        <dbReference type="EMBL" id="CAB4141243.1"/>
    </source>
</evidence>
<protein>
    <submittedName>
        <fullName evidence="1">Uncharacterized protein</fullName>
    </submittedName>
</protein>
<gene>
    <name evidence="1" type="ORF">UFOVP410_82</name>
</gene>
<name>A0A6J5M773_9CAUD</name>